<dbReference type="Proteomes" id="UP000015104">
    <property type="component" value="Unassembled WGS sequence"/>
</dbReference>
<feature type="transmembrane region" description="Helical" evidence="1">
    <location>
        <begin position="168"/>
        <end position="188"/>
    </location>
</feature>
<dbReference type="AlphaFoldDB" id="T1KUY2"/>
<dbReference type="EMBL" id="CAEY01000585">
    <property type="status" value="NOT_ANNOTATED_CDS"/>
    <property type="molecule type" value="Genomic_DNA"/>
</dbReference>
<reference evidence="2" key="2">
    <citation type="submission" date="2015-06" db="UniProtKB">
        <authorList>
            <consortium name="EnsemblMetazoa"/>
        </authorList>
    </citation>
    <scope>IDENTIFICATION</scope>
</reference>
<feature type="transmembrane region" description="Helical" evidence="1">
    <location>
        <begin position="105"/>
        <end position="126"/>
    </location>
</feature>
<feature type="transmembrane region" description="Helical" evidence="1">
    <location>
        <begin position="132"/>
        <end position="156"/>
    </location>
</feature>
<dbReference type="EnsemblMetazoa" id="tetur22g01700.1">
    <property type="protein sequence ID" value="tetur22g01700.1"/>
    <property type="gene ID" value="tetur22g01700"/>
</dbReference>
<organism evidence="2 3">
    <name type="scientific">Tetranychus urticae</name>
    <name type="common">Two-spotted spider mite</name>
    <dbReference type="NCBI Taxonomy" id="32264"/>
    <lineage>
        <taxon>Eukaryota</taxon>
        <taxon>Metazoa</taxon>
        <taxon>Ecdysozoa</taxon>
        <taxon>Arthropoda</taxon>
        <taxon>Chelicerata</taxon>
        <taxon>Arachnida</taxon>
        <taxon>Acari</taxon>
        <taxon>Acariformes</taxon>
        <taxon>Trombidiformes</taxon>
        <taxon>Prostigmata</taxon>
        <taxon>Eleutherengona</taxon>
        <taxon>Raphignathae</taxon>
        <taxon>Tetranychoidea</taxon>
        <taxon>Tetranychidae</taxon>
        <taxon>Tetranychus</taxon>
    </lineage>
</organism>
<sequence length="261" mass="30008">MLSIERIFVRHTKSETTTDVKPSIGRIRAILGHWGIILFISLLLISQYIRYYTLRTGHCDFDGCLSLDSVDKNASFCSFCKIVWFDQFIIDSDTRVGVRLENLKTFLFILYINLASYLFMSLGSYFMNSYFLIIYLIAQAFCLLVFTIKIMFVFIVESSIITRFILCPSWNCSLLWLVIYAASIYFIVKSAYLLAEFKPLAEFSFAKDLLISLGSIDKHWTTTLTEEKIEGQGTKKEDATEIIGNDQNEVLESPKSDQVLQ</sequence>
<keyword evidence="3" id="KW-1185">Reference proteome</keyword>
<dbReference type="HOGENOM" id="CLU_1066806_0_0_1"/>
<evidence type="ECO:0000313" key="2">
    <source>
        <dbReference type="EnsemblMetazoa" id="tetur22g01700.1"/>
    </source>
</evidence>
<proteinExistence type="predicted"/>
<protein>
    <submittedName>
        <fullName evidence="2">Uncharacterized protein</fullName>
    </submittedName>
</protein>
<reference evidence="3" key="1">
    <citation type="submission" date="2011-08" db="EMBL/GenBank/DDBJ databases">
        <authorList>
            <person name="Rombauts S."/>
        </authorList>
    </citation>
    <scope>NUCLEOTIDE SEQUENCE</scope>
    <source>
        <strain evidence="3">London</strain>
    </source>
</reference>
<feature type="transmembrane region" description="Helical" evidence="1">
    <location>
        <begin position="27"/>
        <end position="45"/>
    </location>
</feature>
<keyword evidence="1" id="KW-0812">Transmembrane</keyword>
<keyword evidence="1" id="KW-1133">Transmembrane helix</keyword>
<keyword evidence="1" id="KW-0472">Membrane</keyword>
<accession>T1KUY2</accession>
<evidence type="ECO:0000313" key="3">
    <source>
        <dbReference type="Proteomes" id="UP000015104"/>
    </source>
</evidence>
<name>T1KUY2_TETUR</name>
<evidence type="ECO:0000256" key="1">
    <source>
        <dbReference type="SAM" id="Phobius"/>
    </source>
</evidence>